<protein>
    <submittedName>
        <fullName evidence="1">Uncharacterized protein</fullName>
    </submittedName>
</protein>
<dbReference type="RefSeq" id="XP_043035001.1">
    <property type="nucleotide sequence ID" value="XM_043177792.1"/>
</dbReference>
<dbReference type="GeneID" id="66100079"/>
<sequence length="232" mass="25705">MQAMAVPGVVSATYNLSPDLGRPGSIHDLFLPRQVSLACNVGQPEEESDKDEEVEFFGRRASVFPQEIIDQIIDYNYDGIPSLQAASLAPHSFLPSFGVHPFAEVIFVHEHVLGPVPEMFVVQDITGRLSTCRDFLSLLLEAPWISSVVKTLVLHNRDEVHSVNGILSNVPGQSWKALSADLRATFITTLPRLSQLDVDFLSFEDAAEFIEVIREAKLLRHFSYVNTSGINS</sequence>
<reference evidence="1" key="1">
    <citation type="submission" date="2020-11" db="EMBL/GenBank/DDBJ databases">
        <title>Adaptations for nitrogen fixation in a non-lichenized fungal sporocarp promotes dispersal by wood-feeding termites.</title>
        <authorList>
            <consortium name="DOE Joint Genome Institute"/>
            <person name="Koch R.A."/>
            <person name="Yoon G."/>
            <person name="Arayal U."/>
            <person name="Lail K."/>
            <person name="Amirebrahimi M."/>
            <person name="Labutti K."/>
            <person name="Lipzen A."/>
            <person name="Riley R."/>
            <person name="Barry K."/>
            <person name="Henrissat B."/>
            <person name="Grigoriev I.V."/>
            <person name="Herr J.R."/>
            <person name="Aime M.C."/>
        </authorList>
    </citation>
    <scope>NUCLEOTIDE SEQUENCE</scope>
    <source>
        <strain evidence="1">MCA 3950</strain>
    </source>
</reference>
<comment type="caution">
    <text evidence="1">The sequence shown here is derived from an EMBL/GenBank/DDBJ whole genome shotgun (WGS) entry which is preliminary data.</text>
</comment>
<dbReference type="OrthoDB" id="2982089at2759"/>
<organism evidence="1 2">
    <name type="scientific">Guyanagaster necrorhizus</name>
    <dbReference type="NCBI Taxonomy" id="856835"/>
    <lineage>
        <taxon>Eukaryota</taxon>
        <taxon>Fungi</taxon>
        <taxon>Dikarya</taxon>
        <taxon>Basidiomycota</taxon>
        <taxon>Agaricomycotina</taxon>
        <taxon>Agaricomycetes</taxon>
        <taxon>Agaricomycetidae</taxon>
        <taxon>Agaricales</taxon>
        <taxon>Marasmiineae</taxon>
        <taxon>Physalacriaceae</taxon>
        <taxon>Guyanagaster</taxon>
    </lineage>
</organism>
<dbReference type="Proteomes" id="UP000812287">
    <property type="component" value="Unassembled WGS sequence"/>
</dbReference>
<dbReference type="AlphaFoldDB" id="A0A9P8AN87"/>
<evidence type="ECO:0000313" key="1">
    <source>
        <dbReference type="EMBL" id="KAG7441501.1"/>
    </source>
</evidence>
<dbReference type="EMBL" id="MU250559">
    <property type="protein sequence ID" value="KAG7441501.1"/>
    <property type="molecule type" value="Genomic_DNA"/>
</dbReference>
<evidence type="ECO:0000313" key="2">
    <source>
        <dbReference type="Proteomes" id="UP000812287"/>
    </source>
</evidence>
<proteinExistence type="predicted"/>
<accession>A0A9P8AN87</accession>
<name>A0A9P8AN87_9AGAR</name>
<keyword evidence="2" id="KW-1185">Reference proteome</keyword>
<gene>
    <name evidence="1" type="ORF">BT62DRAFT_1011521</name>
</gene>